<comment type="subcellular location">
    <subcellularLocation>
        <location evidence="1">Nucleus</location>
    </subcellularLocation>
</comment>
<evidence type="ECO:0000313" key="4">
    <source>
        <dbReference type="EMBL" id="PIO41194.1"/>
    </source>
</evidence>
<dbReference type="EMBL" id="KV923261">
    <property type="protein sequence ID" value="PIO41194.1"/>
    <property type="molecule type" value="Genomic_DNA"/>
</dbReference>
<organism evidence="4">
    <name type="scientific">Aquarana catesbeiana</name>
    <name type="common">American bullfrog</name>
    <name type="synonym">Rana catesbeiana</name>
    <dbReference type="NCBI Taxonomy" id="8400"/>
    <lineage>
        <taxon>Eukaryota</taxon>
        <taxon>Metazoa</taxon>
        <taxon>Chordata</taxon>
        <taxon>Craniata</taxon>
        <taxon>Vertebrata</taxon>
        <taxon>Euteleostomi</taxon>
        <taxon>Amphibia</taxon>
        <taxon>Batrachia</taxon>
        <taxon>Anura</taxon>
        <taxon>Neobatrachia</taxon>
        <taxon>Ranoidea</taxon>
        <taxon>Ranidae</taxon>
        <taxon>Aquarana</taxon>
    </lineage>
</organism>
<gene>
    <name evidence="4" type="ORF">AB205_0196560</name>
</gene>
<dbReference type="GO" id="GO:0000785">
    <property type="term" value="C:chromatin"/>
    <property type="evidence" value="ECO:0007669"/>
    <property type="project" value="TreeGrafter"/>
</dbReference>
<name>A0A2G9SM67_AQUCT</name>
<protein>
    <submittedName>
        <fullName evidence="4">Uncharacterized protein</fullName>
    </submittedName>
</protein>
<dbReference type="AlphaFoldDB" id="A0A2G9SM67"/>
<accession>A0A2G9SM67</accession>
<reference evidence="4" key="1">
    <citation type="submission" date="2017-08" db="EMBL/GenBank/DDBJ databases">
        <title>Assembly of the North American Bullfrog Genome.</title>
        <authorList>
            <person name="Warren R.L."/>
            <person name="Vandervalk B.P."/>
            <person name="Kucuk E."/>
            <person name="Birol I."/>
            <person name="Helbing C."/>
            <person name="Pandoh P."/>
            <person name="Behsaz B."/>
            <person name="Mohamadi H."/>
            <person name="Chu J."/>
            <person name="Jackman S."/>
            <person name="Hammond S.A."/>
            <person name="Veldhoen N."/>
            <person name="Kirk H."/>
            <person name="Zhao Y."/>
            <person name="Coope R."/>
            <person name="Pleasance S."/>
            <person name="Moore R."/>
            <person name="Holt R."/>
        </authorList>
    </citation>
    <scope>NUCLEOTIDE SEQUENCE</scope>
    <source>
        <strain evidence="4">Bruno</strain>
        <tissue evidence="4">Liver</tissue>
    </source>
</reference>
<dbReference type="GO" id="GO:0000118">
    <property type="term" value="C:histone deacetylase complex"/>
    <property type="evidence" value="ECO:0007669"/>
    <property type="project" value="TreeGrafter"/>
</dbReference>
<proteinExistence type="predicted"/>
<keyword evidence="3" id="KW-0539">Nucleus</keyword>
<evidence type="ECO:0000256" key="1">
    <source>
        <dbReference type="ARBA" id="ARBA00004123"/>
    </source>
</evidence>
<dbReference type="GO" id="GO:0032454">
    <property type="term" value="F:histone H3K9 demethylase activity"/>
    <property type="evidence" value="ECO:0007669"/>
    <property type="project" value="InterPro"/>
</dbReference>
<dbReference type="GO" id="GO:0006357">
    <property type="term" value="P:regulation of transcription by RNA polymerase II"/>
    <property type="evidence" value="ECO:0007669"/>
    <property type="project" value="TreeGrafter"/>
</dbReference>
<dbReference type="GO" id="GO:0046872">
    <property type="term" value="F:metal ion binding"/>
    <property type="evidence" value="ECO:0007669"/>
    <property type="project" value="UniProtKB-KW"/>
</dbReference>
<dbReference type="GO" id="GO:0031490">
    <property type="term" value="F:chromatin DNA binding"/>
    <property type="evidence" value="ECO:0007669"/>
    <property type="project" value="TreeGrafter"/>
</dbReference>
<dbReference type="InterPro" id="IPR045109">
    <property type="entry name" value="LSDs-like"/>
</dbReference>
<sequence>MHVNMRPLCAKAQPPRCCIFACAQHQEVQNFHSCIQVTQDFVSPEHLVHSFHLTQELRISKEEINFDDKLQVKNILYHSVKEMVRALKIRDEEMEDMEES</sequence>
<dbReference type="GO" id="GO:0003712">
    <property type="term" value="F:transcription coregulator activity"/>
    <property type="evidence" value="ECO:0007669"/>
    <property type="project" value="TreeGrafter"/>
</dbReference>
<dbReference type="PANTHER" id="PTHR12549">
    <property type="entry name" value="JMJC DOMAIN-CONTAINING HISTONE DEMETHYLATION PROTEIN"/>
    <property type="match status" value="1"/>
</dbReference>
<dbReference type="PANTHER" id="PTHR12549:SF6">
    <property type="entry name" value="JMJC DOMAIN-CONTAINING HISTONE DEMETHYLATION PROTEIN 2C-RELATED"/>
    <property type="match status" value="1"/>
</dbReference>
<keyword evidence="2" id="KW-0479">Metal-binding</keyword>
<evidence type="ECO:0000256" key="2">
    <source>
        <dbReference type="ARBA" id="ARBA00022723"/>
    </source>
</evidence>
<dbReference type="OrthoDB" id="1667110at2759"/>
<evidence type="ECO:0000256" key="3">
    <source>
        <dbReference type="ARBA" id="ARBA00023242"/>
    </source>
</evidence>
<dbReference type="Gene3D" id="2.60.120.650">
    <property type="entry name" value="Cupin"/>
    <property type="match status" value="1"/>
</dbReference>